<dbReference type="Proteomes" id="UP000183365">
    <property type="component" value="Unassembled WGS sequence"/>
</dbReference>
<dbReference type="EMBL" id="FQNF01000023">
    <property type="protein sequence ID" value="SGZ39425.1"/>
    <property type="molecule type" value="Genomic_DNA"/>
</dbReference>
<dbReference type="InterPro" id="IPR023476">
    <property type="entry name" value="Pep_tRNA_hydro_II_dom_sf"/>
</dbReference>
<dbReference type="PANTHER" id="PTHR12649:SF11">
    <property type="entry name" value="PEPTIDYL-TRNA HYDROLASE 2, MITOCHONDRIAL"/>
    <property type="match status" value="1"/>
</dbReference>
<gene>
    <name evidence="5" type="ORF">HGUI_01625</name>
</gene>
<reference evidence="6" key="1">
    <citation type="submission" date="2016-11" db="EMBL/GenBank/DDBJ databases">
        <authorList>
            <person name="Guldener U."/>
        </authorList>
    </citation>
    <scope>NUCLEOTIDE SEQUENCE [LARGE SCALE GENOMIC DNA]</scope>
</reference>
<dbReference type="InterPro" id="IPR002833">
    <property type="entry name" value="PTH2"/>
</dbReference>
<comment type="catalytic activity">
    <reaction evidence="4">
        <text>an N-acyl-L-alpha-aminoacyl-tRNA + H2O = an N-acyl-L-amino acid + a tRNA + H(+)</text>
        <dbReference type="Rhea" id="RHEA:54448"/>
        <dbReference type="Rhea" id="RHEA-COMP:10123"/>
        <dbReference type="Rhea" id="RHEA-COMP:13883"/>
        <dbReference type="ChEBI" id="CHEBI:15377"/>
        <dbReference type="ChEBI" id="CHEBI:15378"/>
        <dbReference type="ChEBI" id="CHEBI:59874"/>
        <dbReference type="ChEBI" id="CHEBI:78442"/>
        <dbReference type="ChEBI" id="CHEBI:138191"/>
        <dbReference type="EC" id="3.1.1.29"/>
    </reaction>
</comment>
<evidence type="ECO:0000256" key="1">
    <source>
        <dbReference type="ARBA" id="ARBA00013260"/>
    </source>
</evidence>
<keyword evidence="2 5" id="KW-0378">Hydrolase</keyword>
<organism evidence="5 6">
    <name type="scientific">Hanseniaspora guilliermondii</name>
    <dbReference type="NCBI Taxonomy" id="56406"/>
    <lineage>
        <taxon>Eukaryota</taxon>
        <taxon>Fungi</taxon>
        <taxon>Dikarya</taxon>
        <taxon>Ascomycota</taxon>
        <taxon>Saccharomycotina</taxon>
        <taxon>Saccharomycetes</taxon>
        <taxon>Saccharomycodales</taxon>
        <taxon>Saccharomycodaceae</taxon>
        <taxon>Hanseniaspora</taxon>
    </lineage>
</organism>
<sequence length="187" mass="20792">MYRIGTLATTAVSCFILGAVYAKHYLISENISPKQIIPDDSEYSDEESDMESVDDFMSNKYNDFSKLNDEVRLAICIRKDLKMTKGKTIAQSCHATLACFRSLSQSVQGMKIINKWTNRGQAKITLQIENEEHLEELWLKAKELGVMACPIRDAGRTQVDPGTVTVIGIGPAPKSVLDQITGGLKLY</sequence>
<dbReference type="AlphaFoldDB" id="A0A1L0CLV8"/>
<dbReference type="GO" id="GO:0005829">
    <property type="term" value="C:cytosol"/>
    <property type="evidence" value="ECO:0007669"/>
    <property type="project" value="TreeGrafter"/>
</dbReference>
<dbReference type="SUPFAM" id="SSF102462">
    <property type="entry name" value="Peptidyl-tRNA hydrolase II"/>
    <property type="match status" value="1"/>
</dbReference>
<dbReference type="EC" id="3.1.1.29" evidence="1"/>
<dbReference type="OrthoDB" id="1733656at2759"/>
<dbReference type="VEuPathDB" id="FungiDB:HGUI_01625"/>
<evidence type="ECO:0000256" key="3">
    <source>
        <dbReference type="ARBA" id="ARBA00038050"/>
    </source>
</evidence>
<name>A0A1L0CLV8_9ASCO</name>
<dbReference type="Pfam" id="PF01981">
    <property type="entry name" value="PTH2"/>
    <property type="match status" value="1"/>
</dbReference>
<dbReference type="CDD" id="cd02430">
    <property type="entry name" value="PTH2"/>
    <property type="match status" value="1"/>
</dbReference>
<protein>
    <recommendedName>
        <fullName evidence="1">peptidyl-tRNA hydrolase</fullName>
        <ecNumber evidence="1">3.1.1.29</ecNumber>
    </recommendedName>
</protein>
<accession>A0A1L0CLV8</accession>
<dbReference type="FunFam" id="3.40.1490.10:FF:000001">
    <property type="entry name" value="Peptidyl-tRNA hydrolase 2"/>
    <property type="match status" value="1"/>
</dbReference>
<evidence type="ECO:0000313" key="5">
    <source>
        <dbReference type="EMBL" id="SGZ39425.1"/>
    </source>
</evidence>
<evidence type="ECO:0000256" key="4">
    <source>
        <dbReference type="ARBA" id="ARBA00048707"/>
    </source>
</evidence>
<dbReference type="GO" id="GO:0004045">
    <property type="term" value="F:peptidyl-tRNA hydrolase activity"/>
    <property type="evidence" value="ECO:0007669"/>
    <property type="project" value="UniProtKB-EC"/>
</dbReference>
<dbReference type="PANTHER" id="PTHR12649">
    <property type="entry name" value="PEPTIDYL-TRNA HYDROLASE 2"/>
    <property type="match status" value="1"/>
</dbReference>
<proteinExistence type="inferred from homology"/>
<keyword evidence="6" id="KW-1185">Reference proteome</keyword>
<evidence type="ECO:0000256" key="2">
    <source>
        <dbReference type="ARBA" id="ARBA00022801"/>
    </source>
</evidence>
<comment type="similarity">
    <text evidence="3">Belongs to the PTH2 family.</text>
</comment>
<evidence type="ECO:0000313" key="6">
    <source>
        <dbReference type="Proteomes" id="UP000183365"/>
    </source>
</evidence>
<dbReference type="Gene3D" id="3.40.1490.10">
    <property type="entry name" value="Bit1"/>
    <property type="match status" value="1"/>
</dbReference>
<dbReference type="NCBIfam" id="TIGR00283">
    <property type="entry name" value="arch_pth2"/>
    <property type="match status" value="1"/>
</dbReference>